<keyword evidence="7" id="KW-1185">Reference proteome</keyword>
<feature type="domain" description="CCHC-type" evidence="4">
    <location>
        <begin position="164"/>
        <end position="178"/>
    </location>
</feature>
<dbReference type="SUPFAM" id="SSF57756">
    <property type="entry name" value="Retrovirus zinc finger-like domains"/>
    <property type="match status" value="1"/>
</dbReference>
<dbReference type="Gene3D" id="3.30.420.10">
    <property type="entry name" value="Ribonuclease H-like superfamily/Ribonuclease H"/>
    <property type="match status" value="1"/>
</dbReference>
<dbReference type="InterPro" id="IPR001878">
    <property type="entry name" value="Znf_CCHC"/>
</dbReference>
<reference evidence="6" key="1">
    <citation type="journal article" date="2022" name="Int. J. Mol. Sci.">
        <title>Draft Genome of Tanacetum Coccineum: Genomic Comparison of Closely Related Tanacetum-Family Plants.</title>
        <authorList>
            <person name="Yamashiro T."/>
            <person name="Shiraishi A."/>
            <person name="Nakayama K."/>
            <person name="Satake H."/>
        </authorList>
    </citation>
    <scope>NUCLEOTIDE SEQUENCE</scope>
</reference>
<dbReference type="InterPro" id="IPR013103">
    <property type="entry name" value="RVT_2"/>
</dbReference>
<protein>
    <submittedName>
        <fullName evidence="6">Integrase, catalytic region, zinc finger, CCHC-type containing protein</fullName>
    </submittedName>
</protein>
<feature type="domain" description="Integrase catalytic" evidence="5">
    <location>
        <begin position="446"/>
        <end position="541"/>
    </location>
</feature>
<sequence>MEAGTTSTTMTAKPPILNPGEYDLWLMRIEQYFLMTDYSLWEVIKNEEKQDRRNEMKARGTLLMALPNKDQLKFHSYKDAKLLMKAIEKSQLEIQGEVITQDDMNLKLLRSLPSEWKTHALIWRNKQEIETIRLDDLYNNLKRTRRKLDVNGQRVGFDRSKVECYNCQKYGHFIRECKAPRNQENRGREINRRTVTVETPTENALVGQDRIGGYDWSYQAEEEHPINFALKAHTSSGSSSSSDSEEKALAISALKEEVAVLRDLVDHIKAHYPLDSALESASHQLRQQILGYVKFRNDHVAKIMGYGDYQIGNVTISRFITLKDLGIIYFFVDQVCDYNLKVAFRQHTCYIRNLEGVDLLTGSRGDNLYTLSLGDMMASSPICLLSKASKTKSWLWHHRLSHLNFGKSTKKPHKPKSEDTNQEKLYLLHMDLCGPMRVASVNGKKTDNGTEFVNQTLREYYEKVGISHETSVARSPQQNGVVERRNHTLIEAARTMLIYAKAPLFLWAEAVATTSMQEELNEFERLEVWELVPRPDKVMVITLKWIYKVKLDELGGILKNKARLVARGYRQEEGINFEESFAPVARLEAIRIFLAFAAHMNMVVYQMGCEDCVSKCSKRGGMICCLILDIPDISKSIFINQSKYALESLKKYGFDSCDPVDTPMVEKSKLDEDKEGKAVDPSHYRVFDGFFLIALTAFAVGGDHAGCQLTDYGFGFNKIPMYCDNKSAIALCCNNVQHSRSKHIDIRFHFIKEHVENGVIELYFVNTEYQLADIFTKALGR</sequence>
<keyword evidence="3" id="KW-0863">Zinc-finger</keyword>
<dbReference type="Proteomes" id="UP001151760">
    <property type="component" value="Unassembled WGS sequence"/>
</dbReference>
<dbReference type="InterPro" id="IPR036875">
    <property type="entry name" value="Znf_CCHC_sf"/>
</dbReference>
<accession>A0ABQ5CK32</accession>
<comment type="caution">
    <text evidence="6">The sequence shown here is derived from an EMBL/GenBank/DDBJ whole genome shotgun (WGS) entry which is preliminary data.</text>
</comment>
<dbReference type="InterPro" id="IPR012337">
    <property type="entry name" value="RNaseH-like_sf"/>
</dbReference>
<evidence type="ECO:0000259" key="4">
    <source>
        <dbReference type="PROSITE" id="PS50158"/>
    </source>
</evidence>
<dbReference type="PROSITE" id="PS50994">
    <property type="entry name" value="INTEGRASE"/>
    <property type="match status" value="1"/>
</dbReference>
<dbReference type="CDD" id="cd09272">
    <property type="entry name" value="RNase_HI_RT_Ty1"/>
    <property type="match status" value="1"/>
</dbReference>
<evidence type="ECO:0000259" key="5">
    <source>
        <dbReference type="PROSITE" id="PS50994"/>
    </source>
</evidence>
<dbReference type="Pfam" id="PF07727">
    <property type="entry name" value="RVT_2"/>
    <property type="match status" value="1"/>
</dbReference>
<keyword evidence="3" id="KW-0862">Zinc</keyword>
<dbReference type="EMBL" id="BQNB010014196">
    <property type="protein sequence ID" value="GJT25224.1"/>
    <property type="molecule type" value="Genomic_DNA"/>
</dbReference>
<keyword evidence="1" id="KW-0479">Metal-binding</keyword>
<evidence type="ECO:0000313" key="6">
    <source>
        <dbReference type="EMBL" id="GJT25224.1"/>
    </source>
</evidence>
<dbReference type="InterPro" id="IPR036397">
    <property type="entry name" value="RNaseH_sf"/>
</dbReference>
<dbReference type="PANTHER" id="PTHR42648">
    <property type="entry name" value="TRANSPOSASE, PUTATIVE-RELATED"/>
    <property type="match status" value="1"/>
</dbReference>
<name>A0ABQ5CK32_9ASTR</name>
<organism evidence="6 7">
    <name type="scientific">Tanacetum coccineum</name>
    <dbReference type="NCBI Taxonomy" id="301880"/>
    <lineage>
        <taxon>Eukaryota</taxon>
        <taxon>Viridiplantae</taxon>
        <taxon>Streptophyta</taxon>
        <taxon>Embryophyta</taxon>
        <taxon>Tracheophyta</taxon>
        <taxon>Spermatophyta</taxon>
        <taxon>Magnoliopsida</taxon>
        <taxon>eudicotyledons</taxon>
        <taxon>Gunneridae</taxon>
        <taxon>Pentapetalae</taxon>
        <taxon>asterids</taxon>
        <taxon>campanulids</taxon>
        <taxon>Asterales</taxon>
        <taxon>Asteraceae</taxon>
        <taxon>Asteroideae</taxon>
        <taxon>Anthemideae</taxon>
        <taxon>Anthemidinae</taxon>
        <taxon>Tanacetum</taxon>
    </lineage>
</organism>
<reference evidence="6" key="2">
    <citation type="submission" date="2022-01" db="EMBL/GenBank/DDBJ databases">
        <authorList>
            <person name="Yamashiro T."/>
            <person name="Shiraishi A."/>
            <person name="Satake H."/>
            <person name="Nakayama K."/>
        </authorList>
    </citation>
    <scope>NUCLEOTIDE SEQUENCE</scope>
</reference>
<gene>
    <name evidence="6" type="ORF">Tco_0895161</name>
</gene>
<dbReference type="SMART" id="SM00343">
    <property type="entry name" value="ZnF_C2HC"/>
    <property type="match status" value="1"/>
</dbReference>
<dbReference type="InterPro" id="IPR039537">
    <property type="entry name" value="Retrotran_Ty1/copia-like"/>
</dbReference>
<dbReference type="Pfam" id="PF00098">
    <property type="entry name" value="zf-CCHC"/>
    <property type="match status" value="1"/>
</dbReference>
<keyword evidence="2" id="KW-0378">Hydrolase</keyword>
<evidence type="ECO:0000256" key="2">
    <source>
        <dbReference type="ARBA" id="ARBA00022801"/>
    </source>
</evidence>
<proteinExistence type="predicted"/>
<dbReference type="PROSITE" id="PS50158">
    <property type="entry name" value="ZF_CCHC"/>
    <property type="match status" value="1"/>
</dbReference>
<evidence type="ECO:0000256" key="1">
    <source>
        <dbReference type="ARBA" id="ARBA00022723"/>
    </source>
</evidence>
<dbReference type="SUPFAM" id="SSF53098">
    <property type="entry name" value="Ribonuclease H-like"/>
    <property type="match status" value="1"/>
</dbReference>
<dbReference type="PANTHER" id="PTHR42648:SF21">
    <property type="entry name" value="CYSTEINE-RICH RLK (RECEPTOR-LIKE PROTEIN KINASE) 8"/>
    <property type="match status" value="1"/>
</dbReference>
<evidence type="ECO:0000313" key="7">
    <source>
        <dbReference type="Proteomes" id="UP001151760"/>
    </source>
</evidence>
<dbReference type="Gene3D" id="4.10.60.10">
    <property type="entry name" value="Zinc finger, CCHC-type"/>
    <property type="match status" value="1"/>
</dbReference>
<evidence type="ECO:0000256" key="3">
    <source>
        <dbReference type="PROSITE-ProRule" id="PRU00047"/>
    </source>
</evidence>
<dbReference type="InterPro" id="IPR001584">
    <property type="entry name" value="Integrase_cat-core"/>
</dbReference>